<keyword evidence="2" id="KW-0808">Transferase</keyword>
<protein>
    <submittedName>
        <fullName evidence="2">Polysaccharide pyruvyl transferase family protein</fullName>
        <ecNumber evidence="2">2.4.-.-</ecNumber>
    </submittedName>
</protein>
<dbReference type="InterPro" id="IPR007345">
    <property type="entry name" value="Polysacch_pyruvyl_Trfase"/>
</dbReference>
<proteinExistence type="predicted"/>
<reference evidence="2" key="1">
    <citation type="submission" date="2023-08" db="EMBL/GenBank/DDBJ databases">
        <title>Complete Genome Sequences of butyrate producing Anaerostipes hadrus strains BA1 and GIF7 isolated from the terminal ileum of a healthy lean male.</title>
        <authorList>
            <person name="Low A."/>
            <person name="Sheludchenko M."/>
            <person name="Cheng H.E."/>
            <person name="Koh X.Q."/>
            <person name="Lee J."/>
        </authorList>
    </citation>
    <scope>NUCLEOTIDE SEQUENCE</scope>
    <source>
        <strain evidence="2">BA1</strain>
    </source>
</reference>
<evidence type="ECO:0000259" key="1">
    <source>
        <dbReference type="Pfam" id="PF04230"/>
    </source>
</evidence>
<accession>A0AAQ3JJB1</accession>
<gene>
    <name evidence="2" type="ORF">RBI15_03590</name>
</gene>
<sequence>MRVDVITLHAVQNYGSVLQALATQKLLEKHGCEVKIINYIREDVRYKNILQARSNGNIIKKIVLYPNVKKWKKVFKGFCNEYLNLTDRSYTTENDFKDYPLDADMFCTGSDQVWNSKWNQGIISPLYLSFVPEDKFRFSLAASFGQDKLSQDEVKATKKYIEKYNCISVRESSGKKIIEQQYKYSYAEHIIDPTLMLDDDEWRKFANNKKTTEDYILIYNLNRSKEFDEYAKKLSRKTGLKLLRICNRYDQFYRPGKSIIIPEIIEFIKLIDNAKYVLTDSFHATAFSMNMNTEPICIYPNEFGGRIESFLKLTNSLQRHIKNYNDFDVLDRKVDFESVNKILDSERKKVNDFLVKVFEKYNNWK</sequence>
<keyword evidence="2" id="KW-0328">Glycosyltransferase</keyword>
<dbReference type="GO" id="GO:0016757">
    <property type="term" value="F:glycosyltransferase activity"/>
    <property type="evidence" value="ECO:0007669"/>
    <property type="project" value="UniProtKB-KW"/>
</dbReference>
<evidence type="ECO:0000313" key="2">
    <source>
        <dbReference type="EMBL" id="WMD17203.1"/>
    </source>
</evidence>
<name>A0AAQ3JJB1_ANAHA</name>
<dbReference type="EMBL" id="CP132968">
    <property type="protein sequence ID" value="WMD17203.1"/>
    <property type="molecule type" value="Genomic_DNA"/>
</dbReference>
<feature type="domain" description="Polysaccharide pyruvyl transferase" evidence="1">
    <location>
        <begin position="13"/>
        <end position="300"/>
    </location>
</feature>
<dbReference type="GeneID" id="92740457"/>
<dbReference type="EC" id="2.4.-.-" evidence="2"/>
<dbReference type="RefSeq" id="WP_209290756.1">
    <property type="nucleotide sequence ID" value="NZ_CP132968.1"/>
</dbReference>
<organism evidence="2 3">
    <name type="scientific">Anaerostipes hadrus</name>
    <dbReference type="NCBI Taxonomy" id="649756"/>
    <lineage>
        <taxon>Bacteria</taxon>
        <taxon>Bacillati</taxon>
        <taxon>Bacillota</taxon>
        <taxon>Clostridia</taxon>
        <taxon>Lachnospirales</taxon>
        <taxon>Lachnospiraceae</taxon>
        <taxon>Anaerostipes</taxon>
    </lineage>
</organism>
<dbReference type="Pfam" id="PF04230">
    <property type="entry name" value="PS_pyruv_trans"/>
    <property type="match status" value="1"/>
</dbReference>
<evidence type="ECO:0000313" key="3">
    <source>
        <dbReference type="Proteomes" id="UP001243496"/>
    </source>
</evidence>
<dbReference type="Proteomes" id="UP001243496">
    <property type="component" value="Chromosome"/>
</dbReference>
<dbReference type="AlphaFoldDB" id="A0AAQ3JJB1"/>